<gene>
    <name evidence="1" type="ORF">PTRA_a1051</name>
</gene>
<protein>
    <submittedName>
        <fullName evidence="1">Uncharacterized protein</fullName>
    </submittedName>
</protein>
<evidence type="ECO:0000313" key="2">
    <source>
        <dbReference type="Proteomes" id="UP000065261"/>
    </source>
</evidence>
<accession>A0A0U2WXD5</accession>
<dbReference type="KEGG" id="ptn:PTRA_a1051"/>
<evidence type="ECO:0000313" key="1">
    <source>
        <dbReference type="EMBL" id="ALS32321.1"/>
    </source>
</evidence>
<organism evidence="1">
    <name type="scientific">Pseudoalteromonas translucida KMM 520</name>
    <dbReference type="NCBI Taxonomy" id="1315283"/>
    <lineage>
        <taxon>Bacteria</taxon>
        <taxon>Pseudomonadati</taxon>
        <taxon>Pseudomonadota</taxon>
        <taxon>Gammaproteobacteria</taxon>
        <taxon>Alteromonadales</taxon>
        <taxon>Pseudoalteromonadaceae</taxon>
        <taxon>Pseudoalteromonas</taxon>
    </lineage>
</organism>
<proteinExistence type="predicted"/>
<name>A0A0U2WXD5_9GAMM</name>
<dbReference type="AlphaFoldDB" id="A0A0U2WXD5"/>
<sequence length="40" mass="4738">MIVLCELATYLFNAVNIKYKAKKNRPRPVFIFLQKQIIVL</sequence>
<dbReference type="Proteomes" id="UP000065261">
    <property type="component" value="Chromosome I"/>
</dbReference>
<reference evidence="1 2" key="1">
    <citation type="submission" date="2015-03" db="EMBL/GenBank/DDBJ databases">
        <authorList>
            <person name="Murphy D."/>
        </authorList>
    </citation>
    <scope>NUCLEOTIDE SEQUENCE [LARGE SCALE GENOMIC DNA]</scope>
    <source>
        <strain evidence="1 2">KMM 520</strain>
    </source>
</reference>
<dbReference type="EMBL" id="CP011034">
    <property type="protein sequence ID" value="ALS32321.1"/>
    <property type="molecule type" value="Genomic_DNA"/>
</dbReference>